<evidence type="ECO:0000259" key="3">
    <source>
        <dbReference type="PROSITE" id="PS50853"/>
    </source>
</evidence>
<dbReference type="SMART" id="SM00060">
    <property type="entry name" value="FN3"/>
    <property type="match status" value="1"/>
</dbReference>
<keyword evidence="5" id="KW-1185">Reference proteome</keyword>
<dbReference type="InterPro" id="IPR058692">
    <property type="entry name" value="Fn3_SaeA_2nd"/>
</dbReference>
<evidence type="ECO:0000256" key="1">
    <source>
        <dbReference type="ARBA" id="ARBA00023295"/>
    </source>
</evidence>
<dbReference type="AlphaFoldDB" id="A0A6V8KXK1"/>
<reference evidence="4 5" key="2">
    <citation type="submission" date="2020-03" db="EMBL/GenBank/DDBJ databases">
        <authorList>
            <person name="Ichikawa N."/>
            <person name="Kimura A."/>
            <person name="Kitahashi Y."/>
            <person name="Uohara A."/>
        </authorList>
    </citation>
    <scope>NUCLEOTIDE SEQUENCE [LARGE SCALE GENOMIC DNA]</scope>
    <source>
        <strain evidence="4 5">NBRC 108638</strain>
    </source>
</reference>
<dbReference type="PROSITE" id="PS50853">
    <property type="entry name" value="FN3"/>
    <property type="match status" value="1"/>
</dbReference>
<keyword evidence="1" id="KW-0326">Glycosidase</keyword>
<evidence type="ECO:0000313" key="4">
    <source>
        <dbReference type="EMBL" id="GFJ86567.1"/>
    </source>
</evidence>
<dbReference type="RefSeq" id="WP_173073133.1">
    <property type="nucleotide sequence ID" value="NZ_BAABJB010000030.1"/>
</dbReference>
<dbReference type="InterPro" id="IPR036116">
    <property type="entry name" value="FN3_sf"/>
</dbReference>
<dbReference type="SUPFAM" id="SSF49265">
    <property type="entry name" value="Fibronectin type III"/>
    <property type="match status" value="1"/>
</dbReference>
<feature type="domain" description="Fibronectin type-III" evidence="3">
    <location>
        <begin position="403"/>
        <end position="497"/>
    </location>
</feature>
<accession>A0A6V8KXK1</accession>
<reference evidence="4 5" key="1">
    <citation type="submission" date="2020-03" db="EMBL/GenBank/DDBJ databases">
        <title>Whole genome shotgun sequence of Phytohabitans rumicis NBRC 108638.</title>
        <authorList>
            <person name="Komaki H."/>
            <person name="Tamura T."/>
        </authorList>
    </citation>
    <scope>NUCLEOTIDE SEQUENCE [LARGE SCALE GENOMIC DNA]</scope>
    <source>
        <strain evidence="4 5">NBRC 108638</strain>
    </source>
</reference>
<organism evidence="4 5">
    <name type="scientific">Phytohabitans rumicis</name>
    <dbReference type="NCBI Taxonomy" id="1076125"/>
    <lineage>
        <taxon>Bacteria</taxon>
        <taxon>Bacillati</taxon>
        <taxon>Actinomycetota</taxon>
        <taxon>Actinomycetes</taxon>
        <taxon>Micromonosporales</taxon>
        <taxon>Micromonosporaceae</taxon>
    </lineage>
</organism>
<dbReference type="GO" id="GO:0000272">
    <property type="term" value="P:polysaccharide catabolic process"/>
    <property type="evidence" value="ECO:0007669"/>
    <property type="project" value="UniProtKB-KW"/>
</dbReference>
<comment type="caution">
    <text evidence="4">The sequence shown here is derived from an EMBL/GenBank/DDBJ whole genome shotgun (WGS) entry which is preliminary data.</text>
</comment>
<proteinExistence type="predicted"/>
<evidence type="ECO:0000313" key="5">
    <source>
        <dbReference type="Proteomes" id="UP000482960"/>
    </source>
</evidence>
<protein>
    <recommendedName>
        <fullName evidence="3">Fibronectin type-III domain-containing protein</fullName>
    </recommendedName>
</protein>
<keyword evidence="1" id="KW-0378">Hydrolase</keyword>
<sequence>MAFDPARYEEEVVKPLRGHRGRLPTGDLARRYAVESGMSREQLKEHLRRVRTYWNQRSGARDSRGQVCKLLLAADEELRRTAGEKLHDPDWWRAQQQQWQQRTRTVVDQLAADLAKAYQALGQITRAQLGAVAAHFAGLDQAHIDEAVRQAGLRVVEAVELPRTSGLNRTAYKDLTDRLSELDLPTIVPLLHPGLDKPFTLVQAFTVPGGPRLTLDRATVVAAIEAAETTADSPALRARKAALKVLRTGLSGGADLRQVALFQVVEQVADGRAQGVADLLLSRRAVELGLDRQDAELLVASLPSGGGGPRDAGTQIRDLLQEGRLREAQRALAALPVTDPQHDEVKALVEAAHATVEGLIQQAAQAVRDHREEDAERRLREATRIAGDDEDLAARLARLPLPPPREPSAVEDADGSVRLAWKAPDSGAAEVHYQVVRTEGRVATAADDGTPVAATKDTGAVDRRPPVARQLWYAVFARAGDGSWSRPATTSVLVTPGLSAVKVRAHTDHVVGSWTRHPGVVAVRVRRTADRPPRRPEEGVAVRADAESFTDRDVEQGREYYYSLVALYHGERQVEVAAPMVVASASPRAPARPVEALTVTPVSVDGDSVRIRIAWPTVDGGQTRIRYGERAPAWAAGSTVPVADMEAYGREVAGPRRADGAETVLEAEVAAGHHAYVPFTIGGTGAVVGRVVMMGVTEPVRQLTVRRIGAEAVVSWVWPAEVSLVEVAWKTPERSTDLRRITKAQYVSAGGCRLPVQAGGGIARVTAVVVGASGEASSPPVVVSVDGRSAALSYEIQRQPGVLAKLSRQRTLSVRVDADCADVELVVVAAPGLVMPLRPDQGTEVNRYAGLALVRDLSLTLPIAIPPDLRRPYWLRCFVVHPPHVSVVDPPIDNLKVT</sequence>
<dbReference type="Pfam" id="PF25832">
    <property type="entry name" value="Fn3_SaeA_2nd"/>
    <property type="match status" value="1"/>
</dbReference>
<evidence type="ECO:0000256" key="2">
    <source>
        <dbReference type="ARBA" id="ARBA00023326"/>
    </source>
</evidence>
<dbReference type="EMBL" id="BLPG01000001">
    <property type="protein sequence ID" value="GFJ86567.1"/>
    <property type="molecule type" value="Genomic_DNA"/>
</dbReference>
<dbReference type="InterPro" id="IPR058691">
    <property type="entry name" value="Fn3_SaeA_1st"/>
</dbReference>
<dbReference type="Proteomes" id="UP000482960">
    <property type="component" value="Unassembled WGS sequence"/>
</dbReference>
<keyword evidence="2" id="KW-0624">Polysaccharide degradation</keyword>
<name>A0A6V8KXK1_9ACTN</name>
<keyword evidence="2" id="KW-0119">Carbohydrate metabolism</keyword>
<dbReference type="InterPro" id="IPR003961">
    <property type="entry name" value="FN3_dom"/>
</dbReference>
<gene>
    <name evidence="4" type="ORF">Prum_002090</name>
</gene>
<dbReference type="GO" id="GO:0016798">
    <property type="term" value="F:hydrolase activity, acting on glycosyl bonds"/>
    <property type="evidence" value="ECO:0007669"/>
    <property type="project" value="UniProtKB-KW"/>
</dbReference>
<dbReference type="Pfam" id="PF25833">
    <property type="entry name" value="Fn3_SaeA_3rd"/>
    <property type="match status" value="1"/>
</dbReference>